<reference evidence="8 9" key="1">
    <citation type="journal article" date="2016" name="Proc. Natl. Acad. Sci. U.S.A.">
        <title>Comparative genomics of biotechnologically important yeasts.</title>
        <authorList>
            <person name="Riley R."/>
            <person name="Haridas S."/>
            <person name="Wolfe K.H."/>
            <person name="Lopes M.R."/>
            <person name="Hittinger C.T."/>
            <person name="Goeker M."/>
            <person name="Salamov A.A."/>
            <person name="Wisecaver J.H."/>
            <person name="Long T.M."/>
            <person name="Calvey C.H."/>
            <person name="Aerts A.L."/>
            <person name="Barry K.W."/>
            <person name="Choi C."/>
            <person name="Clum A."/>
            <person name="Coughlan A.Y."/>
            <person name="Deshpande S."/>
            <person name="Douglass A.P."/>
            <person name="Hanson S.J."/>
            <person name="Klenk H.-P."/>
            <person name="LaButti K.M."/>
            <person name="Lapidus A."/>
            <person name="Lindquist E.A."/>
            <person name="Lipzen A.M."/>
            <person name="Meier-Kolthoff J.P."/>
            <person name="Ohm R.A."/>
            <person name="Otillar R.P."/>
            <person name="Pangilinan J.L."/>
            <person name="Peng Y."/>
            <person name="Rokas A."/>
            <person name="Rosa C.A."/>
            <person name="Scheuner C."/>
            <person name="Sibirny A.A."/>
            <person name="Slot J.C."/>
            <person name="Stielow J.B."/>
            <person name="Sun H."/>
            <person name="Kurtzman C.P."/>
            <person name="Blackwell M."/>
            <person name="Grigoriev I.V."/>
            <person name="Jeffries T.W."/>
        </authorList>
    </citation>
    <scope>NUCLEOTIDE SEQUENCE [LARGE SCALE GENOMIC DNA]</scope>
    <source>
        <strain evidence="9">ATCC 58044 / CBS 1984 / NCYC 433 / NRRL Y-366-8</strain>
    </source>
</reference>
<keyword evidence="5 7" id="KW-0594">Phospholipid biosynthesis</keyword>
<evidence type="ECO:0000256" key="1">
    <source>
        <dbReference type="ARBA" id="ARBA00022516"/>
    </source>
</evidence>
<organism evidence="8 9">
    <name type="scientific">Wickerhamomyces anomalus (strain ATCC 58044 / CBS 1984 / NCYC 433 / NRRL Y-366-8)</name>
    <name type="common">Yeast</name>
    <name type="synonym">Hansenula anomala</name>
    <dbReference type="NCBI Taxonomy" id="683960"/>
    <lineage>
        <taxon>Eukaryota</taxon>
        <taxon>Fungi</taxon>
        <taxon>Dikarya</taxon>
        <taxon>Ascomycota</taxon>
        <taxon>Saccharomycotina</taxon>
        <taxon>Saccharomycetes</taxon>
        <taxon>Phaffomycetales</taxon>
        <taxon>Wickerhamomycetaceae</taxon>
        <taxon>Wickerhamomyces</taxon>
    </lineage>
</organism>
<comment type="pathway">
    <text evidence="7">Phospholipid metabolism; phosphatidylglycerol biosynthesis; phosphatidylglycerol from CDP-diacylglycerol: step 1/2.</text>
</comment>
<comment type="catalytic activity">
    <reaction evidence="7">
        <text>a CDP-1,2-diacyl-sn-glycerol + sn-glycerol 3-phosphate = a 1,2-diacyl-sn-glycero-3-phospho-(1'-sn-glycero-3'-phosphate) + CMP + H(+)</text>
        <dbReference type="Rhea" id="RHEA:12593"/>
        <dbReference type="ChEBI" id="CHEBI:15378"/>
        <dbReference type="ChEBI" id="CHEBI:57597"/>
        <dbReference type="ChEBI" id="CHEBI:58332"/>
        <dbReference type="ChEBI" id="CHEBI:60110"/>
        <dbReference type="ChEBI" id="CHEBI:60377"/>
        <dbReference type="EC" id="2.7.8.5"/>
    </reaction>
</comment>
<keyword evidence="9" id="KW-1185">Reference proteome</keyword>
<feature type="non-terminal residue" evidence="8">
    <location>
        <position position="1"/>
    </location>
</feature>
<dbReference type="CDD" id="cd09137">
    <property type="entry name" value="PLDc_PGS1_euk_2"/>
    <property type="match status" value="1"/>
</dbReference>
<keyword evidence="1 7" id="KW-0444">Lipid biosynthesis</keyword>
<dbReference type="InterPro" id="IPR016270">
    <property type="entry name" value="PGS1"/>
</dbReference>
<keyword evidence="7" id="KW-0067">ATP-binding</keyword>
<dbReference type="EC" id="2.7.8.5" evidence="7"/>
<dbReference type="GO" id="GO:0005739">
    <property type="term" value="C:mitochondrion"/>
    <property type="evidence" value="ECO:0007669"/>
    <property type="project" value="UniProtKB-SubCell"/>
</dbReference>
<protein>
    <recommendedName>
        <fullName evidence="7">CDP-diacylglycerol--glycerol-3-phosphate 3-phosphatidyltransferase</fullName>
        <ecNumber evidence="7">2.7.8.5</ecNumber>
    </recommendedName>
</protein>
<evidence type="ECO:0000256" key="5">
    <source>
        <dbReference type="ARBA" id="ARBA00023209"/>
    </source>
</evidence>
<dbReference type="UniPathway" id="UPA00084">
    <property type="reaction ID" value="UER00503"/>
</dbReference>
<dbReference type="GO" id="GO:0032049">
    <property type="term" value="P:cardiolipin biosynthetic process"/>
    <property type="evidence" value="ECO:0007669"/>
    <property type="project" value="EnsemblFungi"/>
</dbReference>
<sequence>MKIYGFDDEVILSGANLSSDYFTNRQDRYYLFKSKDLSDYYYKVQHAVESLSYKLIHFEDKSQFRLVWPTSNPVNEPGKDIEKDDVASDQRTFVYPISQFTPLLKPDISTEKPSILKILGYVNDKSVNWTFTAGYFNMLPEIKAKLLESSSKGVVITASPYANGFYKSKGISGCLPDAYLYLSKLFLQDVFKHGKKNDIILNEWKRGVGLWATASNEEEPSLTVIGSSNYTRRAYSFDLETNAVVVTNDKELKSRMSNEVSNLLQYTNTLSLEDFKDEERKVNNLVIFATKLLGKRL</sequence>
<name>A0A1E3P7P1_WICAA</name>
<comment type="subcellular location">
    <subcellularLocation>
        <location evidence="7">Mitochondrion</location>
    </subcellularLocation>
</comment>
<dbReference type="EMBL" id="KV454209">
    <property type="protein sequence ID" value="ODQ60897.1"/>
    <property type="molecule type" value="Genomic_DNA"/>
</dbReference>
<evidence type="ECO:0000256" key="6">
    <source>
        <dbReference type="ARBA" id="ARBA00023264"/>
    </source>
</evidence>
<dbReference type="STRING" id="683960.A0A1E3P7P1"/>
<evidence type="ECO:0000256" key="2">
    <source>
        <dbReference type="ARBA" id="ARBA00022679"/>
    </source>
</evidence>
<evidence type="ECO:0000256" key="4">
    <source>
        <dbReference type="ARBA" id="ARBA00023098"/>
    </source>
</evidence>
<evidence type="ECO:0000256" key="7">
    <source>
        <dbReference type="RuleBase" id="RU365024"/>
    </source>
</evidence>
<dbReference type="Proteomes" id="UP000094112">
    <property type="component" value="Unassembled WGS sequence"/>
</dbReference>
<comment type="similarity">
    <text evidence="7">Belongs to the CDP-alcohol phosphatidyltransferase class-II family.</text>
</comment>
<accession>A0A1E3P7P1</accession>
<dbReference type="GO" id="GO:0005524">
    <property type="term" value="F:ATP binding"/>
    <property type="evidence" value="ECO:0007669"/>
    <property type="project" value="UniProtKB-KW"/>
</dbReference>
<dbReference type="PANTHER" id="PTHR12586">
    <property type="entry name" value="CDP-DIACYLGLYCEROL--SERINE O-PHOSPHATIDYLTRANSFERASE"/>
    <property type="match status" value="1"/>
</dbReference>
<keyword evidence="7" id="KW-0547">Nucleotide-binding</keyword>
<keyword evidence="3" id="KW-0677">Repeat</keyword>
<evidence type="ECO:0000313" key="9">
    <source>
        <dbReference type="Proteomes" id="UP000094112"/>
    </source>
</evidence>
<dbReference type="Gene3D" id="3.30.870.10">
    <property type="entry name" value="Endonuclease Chain A"/>
    <property type="match status" value="2"/>
</dbReference>
<dbReference type="PANTHER" id="PTHR12586:SF1">
    <property type="entry name" value="CDP-DIACYLGLYCEROL--GLYCEROL-3-PHOSPHATE 3-PHOSPHATIDYLTRANSFERASE, MITOCHONDRIAL"/>
    <property type="match status" value="1"/>
</dbReference>
<dbReference type="RefSeq" id="XP_019040104.1">
    <property type="nucleotide sequence ID" value="XM_019186216.1"/>
</dbReference>
<comment type="function">
    <text evidence="7">Functions in the biosynthesis of the anionic phospholipids phosphatidylglycerol and cardiolipin.</text>
</comment>
<evidence type="ECO:0000256" key="3">
    <source>
        <dbReference type="ARBA" id="ARBA00022737"/>
    </source>
</evidence>
<dbReference type="AlphaFoldDB" id="A0A1E3P7P1"/>
<proteinExistence type="inferred from homology"/>
<dbReference type="GO" id="GO:0008444">
    <property type="term" value="F:CDP-diacylglycerol-glycerol-3-phosphate 3-phosphatidyltransferase activity"/>
    <property type="evidence" value="ECO:0007669"/>
    <property type="project" value="UniProtKB-EC"/>
</dbReference>
<dbReference type="OrthoDB" id="10250191at2759"/>
<dbReference type="GeneID" id="30203462"/>
<keyword evidence="6 7" id="KW-1208">Phospholipid metabolism</keyword>
<keyword evidence="2 7" id="KW-0808">Transferase</keyword>
<evidence type="ECO:0000313" key="8">
    <source>
        <dbReference type="EMBL" id="ODQ60897.1"/>
    </source>
</evidence>
<keyword evidence="7" id="KW-0496">Mitochondrion</keyword>
<keyword evidence="4 7" id="KW-0443">Lipid metabolism</keyword>
<gene>
    <name evidence="8" type="ORF">WICANDRAFT_90179</name>
</gene>